<dbReference type="Gene3D" id="3.40.50.880">
    <property type="match status" value="1"/>
</dbReference>
<keyword evidence="2" id="KW-1185">Reference proteome</keyword>
<proteinExistence type="predicted"/>
<dbReference type="InterPro" id="IPR011697">
    <property type="entry name" value="Peptidase_C26"/>
</dbReference>
<dbReference type="InterPro" id="IPR029062">
    <property type="entry name" value="Class_I_gatase-like"/>
</dbReference>
<dbReference type="Proteomes" id="UP000051439">
    <property type="component" value="Unassembled WGS sequence"/>
</dbReference>
<name>A0A0R1NKN3_9LACO</name>
<dbReference type="SUPFAM" id="SSF52317">
    <property type="entry name" value="Class I glutamine amidotransferase-like"/>
    <property type="match status" value="1"/>
</dbReference>
<dbReference type="GO" id="GO:0033969">
    <property type="term" value="F:gamma-glutamyl-gamma-aminobutyrate hydrolase activity"/>
    <property type="evidence" value="ECO:0007669"/>
    <property type="project" value="TreeGrafter"/>
</dbReference>
<sequence length="242" mass="26173">MTHKPIIGIPAEIRIVNGLQRNSVNQADISAVTAAGGVAVPIPTRQPELMSTYLNLCAGIMLPGGPDVAPRFYGEEPLSKLGDTDALLDESEIQLVKLAAANKVPLLGLCRGMQIINVALGGSVYQDLESQRDRQTFQHFQKAPMNQGTHTISITPETQLESIIGGGDQTLVNSHHHEAVKALAPGLKLTALAKDGVIEGLESENDDLILAVQWHPEFMFENNEQMAALFKNFIHRAEAAKK</sequence>
<dbReference type="PATRIC" id="fig|1423766.4.peg.1247"/>
<dbReference type="PROSITE" id="PS51273">
    <property type="entry name" value="GATASE_TYPE_1"/>
    <property type="match status" value="1"/>
</dbReference>
<dbReference type="PANTHER" id="PTHR43235:SF1">
    <property type="entry name" value="GLUTAMINE AMIDOTRANSFERASE PB2B2.05-RELATED"/>
    <property type="match status" value="1"/>
</dbReference>
<reference evidence="1 2" key="1">
    <citation type="journal article" date="2015" name="Genome Announc.">
        <title>Expanding the biotechnology potential of lactobacilli through comparative genomics of 213 strains and associated genera.</title>
        <authorList>
            <person name="Sun Z."/>
            <person name="Harris H.M."/>
            <person name="McCann A."/>
            <person name="Guo C."/>
            <person name="Argimon S."/>
            <person name="Zhang W."/>
            <person name="Yang X."/>
            <person name="Jeffery I.B."/>
            <person name="Cooney J.C."/>
            <person name="Kagawa T.F."/>
            <person name="Liu W."/>
            <person name="Song Y."/>
            <person name="Salvetti E."/>
            <person name="Wrobel A."/>
            <person name="Rasinkangas P."/>
            <person name="Parkhill J."/>
            <person name="Rea M.C."/>
            <person name="O'Sullivan O."/>
            <person name="Ritari J."/>
            <person name="Douillard F.P."/>
            <person name="Paul Ross R."/>
            <person name="Yang R."/>
            <person name="Briner A.E."/>
            <person name="Felis G.E."/>
            <person name="de Vos W.M."/>
            <person name="Barrangou R."/>
            <person name="Klaenhammer T.R."/>
            <person name="Caufield P.W."/>
            <person name="Cui Y."/>
            <person name="Zhang H."/>
            <person name="O'Toole P.W."/>
        </authorList>
    </citation>
    <scope>NUCLEOTIDE SEQUENCE [LARGE SCALE GENOMIC DNA]</scope>
    <source>
        <strain evidence="1 2">DSM 19906</strain>
    </source>
</reference>
<dbReference type="GO" id="GO:0006598">
    <property type="term" value="P:polyamine catabolic process"/>
    <property type="evidence" value="ECO:0007669"/>
    <property type="project" value="TreeGrafter"/>
</dbReference>
<protein>
    <submittedName>
        <fullName evidence="1">Peptidase C26</fullName>
    </submittedName>
</protein>
<dbReference type="RefSeq" id="WP_008857315.1">
    <property type="nucleotide sequence ID" value="NZ_AZEB01000020.1"/>
</dbReference>
<dbReference type="InterPro" id="IPR044668">
    <property type="entry name" value="PuuD-like"/>
</dbReference>
<dbReference type="GO" id="GO:0005829">
    <property type="term" value="C:cytosol"/>
    <property type="evidence" value="ECO:0007669"/>
    <property type="project" value="TreeGrafter"/>
</dbReference>
<comment type="caution">
    <text evidence="1">The sequence shown here is derived from an EMBL/GenBank/DDBJ whole genome shotgun (WGS) entry which is preliminary data.</text>
</comment>
<evidence type="ECO:0000313" key="1">
    <source>
        <dbReference type="EMBL" id="KRL20806.1"/>
    </source>
</evidence>
<evidence type="ECO:0000313" key="2">
    <source>
        <dbReference type="Proteomes" id="UP000051439"/>
    </source>
</evidence>
<dbReference type="PANTHER" id="PTHR43235">
    <property type="entry name" value="GLUTAMINE AMIDOTRANSFERASE PB2B2.05-RELATED"/>
    <property type="match status" value="1"/>
</dbReference>
<dbReference type="EMBL" id="AZEB01000020">
    <property type="protein sequence ID" value="KRL20806.1"/>
    <property type="molecule type" value="Genomic_DNA"/>
</dbReference>
<dbReference type="Pfam" id="PF07722">
    <property type="entry name" value="Peptidase_C26"/>
    <property type="match status" value="1"/>
</dbReference>
<accession>A0A0R1NKN3</accession>
<dbReference type="AlphaFoldDB" id="A0A0R1NKN3"/>
<dbReference type="CDD" id="cd01745">
    <property type="entry name" value="GATase1_2"/>
    <property type="match status" value="1"/>
</dbReference>
<organism evidence="1 2">
    <name type="scientific">Lentilactobacillus kisonensis DSM 19906 = JCM 15041</name>
    <dbReference type="NCBI Taxonomy" id="1423766"/>
    <lineage>
        <taxon>Bacteria</taxon>
        <taxon>Bacillati</taxon>
        <taxon>Bacillota</taxon>
        <taxon>Bacilli</taxon>
        <taxon>Lactobacillales</taxon>
        <taxon>Lactobacillaceae</taxon>
        <taxon>Lentilactobacillus</taxon>
    </lineage>
</organism>
<gene>
    <name evidence="1" type="ORF">FC98_GL001211</name>
</gene>